<dbReference type="InterPro" id="IPR018551">
    <property type="entry name" value="DUF2007"/>
</dbReference>
<dbReference type="AlphaFoldDB" id="A0A7C5R755"/>
<feature type="domain" description="DUF2007" evidence="1">
    <location>
        <begin position="3"/>
        <end position="64"/>
    </location>
</feature>
<proteinExistence type="predicted"/>
<organism evidence="2">
    <name type="scientific">Hellea balneolensis</name>
    <dbReference type="NCBI Taxonomy" id="287478"/>
    <lineage>
        <taxon>Bacteria</taxon>
        <taxon>Pseudomonadati</taxon>
        <taxon>Pseudomonadota</taxon>
        <taxon>Alphaproteobacteria</taxon>
        <taxon>Maricaulales</taxon>
        <taxon>Robiginitomaculaceae</taxon>
        <taxon>Hellea</taxon>
    </lineage>
</organism>
<dbReference type="InterPro" id="IPR011322">
    <property type="entry name" value="N-reg_PII-like_a/b"/>
</dbReference>
<dbReference type="Gene3D" id="3.30.70.790">
    <property type="entry name" value="UreE, C-terminal domain"/>
    <property type="match status" value="1"/>
</dbReference>
<gene>
    <name evidence="2" type="ORF">ENJ42_01290</name>
</gene>
<dbReference type="Proteomes" id="UP000885830">
    <property type="component" value="Unassembled WGS sequence"/>
</dbReference>
<evidence type="ECO:0000259" key="1">
    <source>
        <dbReference type="Pfam" id="PF09413"/>
    </source>
</evidence>
<protein>
    <submittedName>
        <fullName evidence="2">DUF2007 domain-containing protein</fullName>
    </submittedName>
</protein>
<evidence type="ECO:0000313" key="2">
    <source>
        <dbReference type="EMBL" id="HHL42227.1"/>
    </source>
</evidence>
<reference evidence="2" key="1">
    <citation type="journal article" date="2020" name="mSystems">
        <title>Genome- and Community-Level Interaction Insights into Carbon Utilization and Element Cycling Functions of Hydrothermarchaeota in Hydrothermal Sediment.</title>
        <authorList>
            <person name="Zhou Z."/>
            <person name="Liu Y."/>
            <person name="Xu W."/>
            <person name="Pan J."/>
            <person name="Luo Z.H."/>
            <person name="Li M."/>
        </authorList>
    </citation>
    <scope>NUCLEOTIDE SEQUENCE [LARGE SCALE GENOMIC DNA]</scope>
    <source>
        <strain evidence="2">HyVt-485</strain>
    </source>
</reference>
<sequence>MVKAIIKTNNPVTLSFAQSVLKGSGIESFILDSHISVMEGSIGAFLKRLMVVDEDEAAARRALALSGLEAELWTD</sequence>
<accession>A0A7C5R755</accession>
<dbReference type="EMBL" id="DRMJ01000059">
    <property type="protein sequence ID" value="HHL42227.1"/>
    <property type="molecule type" value="Genomic_DNA"/>
</dbReference>
<name>A0A7C5R755_9PROT</name>
<dbReference type="Pfam" id="PF09413">
    <property type="entry name" value="DUF2007"/>
    <property type="match status" value="1"/>
</dbReference>
<comment type="caution">
    <text evidence="2">The sequence shown here is derived from an EMBL/GenBank/DDBJ whole genome shotgun (WGS) entry which is preliminary data.</text>
</comment>
<dbReference type="SUPFAM" id="SSF54913">
    <property type="entry name" value="GlnB-like"/>
    <property type="match status" value="1"/>
</dbReference>